<dbReference type="InterPro" id="IPR010376">
    <property type="entry name" value="GBBH-like_N"/>
</dbReference>
<evidence type="ECO:0000256" key="13">
    <source>
        <dbReference type="ARBA" id="ARBA00031778"/>
    </source>
</evidence>
<dbReference type="FunFam" id="3.60.130.10:FF:000001">
    <property type="entry name" value="Trimethyllysine dioxygenase, mitochondrial"/>
    <property type="match status" value="1"/>
</dbReference>
<dbReference type="InterPro" id="IPR038492">
    <property type="entry name" value="GBBH-like_N_sf"/>
</dbReference>
<dbReference type="GO" id="GO:0005506">
    <property type="term" value="F:iron ion binding"/>
    <property type="evidence" value="ECO:0007669"/>
    <property type="project" value="InterPro"/>
</dbReference>
<comment type="catalytic activity">
    <reaction evidence="16">
        <text>N(6),N(6),N(6)-trimethyl-L-lysine + 2-oxoglutarate + O2 = (3S)-3-hydroxy-N(6),N(6),N(6)-trimethyl-L-lysine + succinate + CO2</text>
        <dbReference type="Rhea" id="RHEA:14181"/>
        <dbReference type="ChEBI" id="CHEBI:15379"/>
        <dbReference type="ChEBI" id="CHEBI:16526"/>
        <dbReference type="ChEBI" id="CHEBI:16810"/>
        <dbReference type="ChEBI" id="CHEBI:30031"/>
        <dbReference type="ChEBI" id="CHEBI:58100"/>
        <dbReference type="ChEBI" id="CHEBI:141499"/>
        <dbReference type="EC" id="1.14.11.8"/>
    </reaction>
</comment>
<sequence>MVIQRRLASGFTRVLNWNFSSLRSKTDALKIEYEIEGKKSELTVPFVWLRDHCTSSKCFHAPTNQRKANCTDLFSRSKVERKDQVKLSENNSIFIDWIDGHRSEFHIDELLGKAISKNQCVKSVRKLWNHAELEKVPEISSKSLDLKKFSENLVKYGVVVINDVKPTAEGTEQLCKSLVPVHDTFFGQFWVFSNSATEDEPAYEDTAYGNDGIGPHTDGTYFNQTPGIQVFHCLQPAKSGGDTVLVDSFHCAEKLKNEHPADFETLVNTKISHHYLEGSPPGSSICSVSLEKPVIEIDSSGNITQVRFNPYDRAPFNCLSSNKSDSLKAIQFYEAYDKFSRLCHSAENAVKISLQPGSVIFIDNFRVLHSRTAFQGYRKMCGCYLSRDNFYAKARPFLSKNIAQFV</sequence>
<dbReference type="PANTHER" id="PTHR10696">
    <property type="entry name" value="GAMMA-BUTYROBETAINE HYDROXYLASE-RELATED"/>
    <property type="match status" value="1"/>
</dbReference>
<dbReference type="GO" id="GO:0005739">
    <property type="term" value="C:mitochondrion"/>
    <property type="evidence" value="ECO:0007669"/>
    <property type="project" value="TreeGrafter"/>
</dbReference>
<dbReference type="Proteomes" id="UP000005237">
    <property type="component" value="Unassembled WGS sequence"/>
</dbReference>
<dbReference type="SUPFAM" id="SSF51197">
    <property type="entry name" value="Clavaminate synthase-like"/>
    <property type="match status" value="1"/>
</dbReference>
<dbReference type="PANTHER" id="PTHR10696:SF51">
    <property type="entry name" value="TRIMETHYLLYSINE DIOXYGENASE, MITOCHONDRIAL"/>
    <property type="match status" value="1"/>
</dbReference>
<dbReference type="AlphaFoldDB" id="A0A8R1HXJ8"/>
<reference evidence="19" key="2">
    <citation type="submission" date="2022-06" db="UniProtKB">
        <authorList>
            <consortium name="EnsemblMetazoa"/>
        </authorList>
    </citation>
    <scope>IDENTIFICATION</scope>
    <source>
        <strain evidence="19">DF5081</strain>
    </source>
</reference>
<evidence type="ECO:0000259" key="17">
    <source>
        <dbReference type="Pfam" id="PF02668"/>
    </source>
</evidence>
<evidence type="ECO:0000256" key="4">
    <source>
        <dbReference type="ARBA" id="ARBA00008654"/>
    </source>
</evidence>
<evidence type="ECO:0000256" key="14">
    <source>
        <dbReference type="ARBA" id="ARBA00032283"/>
    </source>
</evidence>
<evidence type="ECO:0000256" key="12">
    <source>
        <dbReference type="ARBA" id="ARBA00030363"/>
    </source>
</evidence>
<feature type="domain" description="Gamma-butyrobetaine hydroxylase-like N-terminal" evidence="18">
    <location>
        <begin position="22"/>
        <end position="105"/>
    </location>
</feature>
<evidence type="ECO:0000256" key="9">
    <source>
        <dbReference type="ARBA" id="ARBA00022964"/>
    </source>
</evidence>
<dbReference type="GO" id="GO:0050353">
    <property type="term" value="F:trimethyllysine dioxygenase activity"/>
    <property type="evidence" value="ECO:0007669"/>
    <property type="project" value="UniProtKB-EC"/>
</dbReference>
<accession>A0A8R1HXJ8</accession>
<feature type="domain" description="TauD/TfdA-like" evidence="17">
    <location>
        <begin position="146"/>
        <end position="384"/>
    </location>
</feature>
<comment type="similarity">
    <text evidence="4">Belongs to the gamma-BBH/TMLD family.</text>
</comment>
<keyword evidence="11" id="KW-0408">Iron</keyword>
<evidence type="ECO:0000256" key="8">
    <source>
        <dbReference type="ARBA" id="ARBA00022873"/>
    </source>
</evidence>
<evidence type="ECO:0000313" key="20">
    <source>
        <dbReference type="Proteomes" id="UP000005237"/>
    </source>
</evidence>
<keyword evidence="8" id="KW-0124">Carnitine biosynthesis</keyword>
<dbReference type="Gene3D" id="3.30.2020.30">
    <property type="match status" value="1"/>
</dbReference>
<dbReference type="GO" id="GO:0045329">
    <property type="term" value="P:carnitine biosynthetic process"/>
    <property type="evidence" value="ECO:0007669"/>
    <property type="project" value="UniProtKB-KW"/>
</dbReference>
<dbReference type="CDD" id="cd00250">
    <property type="entry name" value="CAS_like"/>
    <property type="match status" value="1"/>
</dbReference>
<dbReference type="InterPro" id="IPR003819">
    <property type="entry name" value="TauD/TfdA-like"/>
</dbReference>
<evidence type="ECO:0000256" key="7">
    <source>
        <dbReference type="ARBA" id="ARBA00022723"/>
    </source>
</evidence>
<reference evidence="20" key="1">
    <citation type="submission" date="2010-08" db="EMBL/GenBank/DDBJ databases">
        <authorList>
            <consortium name="Caenorhabditis japonica Sequencing Consortium"/>
            <person name="Wilson R.K."/>
        </authorList>
    </citation>
    <scope>NUCLEOTIDE SEQUENCE [LARGE SCALE GENOMIC DNA]</scope>
    <source>
        <strain evidence="20">DF5081</strain>
    </source>
</reference>
<protein>
    <recommendedName>
        <fullName evidence="6">Trimethyllysine dioxygenase, mitochondrial</fullName>
        <ecNumber evidence="5">1.14.11.8</ecNumber>
    </recommendedName>
    <alternativeName>
        <fullName evidence="13">Epsilon-trimethyllysine 2-oxoglutarate dioxygenase</fullName>
    </alternativeName>
    <alternativeName>
        <fullName evidence="12">TML hydroxylase</fullName>
    </alternativeName>
    <alternativeName>
        <fullName evidence="14">TML-alpha-ketoglutarate dioxygenase</fullName>
    </alternativeName>
</protein>
<name>A0A8R1HXJ8_CAEJA</name>
<evidence type="ECO:0000256" key="6">
    <source>
        <dbReference type="ARBA" id="ARBA00016835"/>
    </source>
</evidence>
<evidence type="ECO:0000256" key="2">
    <source>
        <dbReference type="ARBA" id="ARBA00001961"/>
    </source>
</evidence>
<evidence type="ECO:0000256" key="1">
    <source>
        <dbReference type="ARBA" id="ARBA00001954"/>
    </source>
</evidence>
<comment type="function">
    <text evidence="15">Converts trimethyllysine (TML) into hydroxytrimethyllysine (HTML).</text>
</comment>
<keyword evidence="20" id="KW-1185">Reference proteome</keyword>
<comment type="cofactor">
    <cofactor evidence="2">
        <name>L-ascorbate</name>
        <dbReference type="ChEBI" id="CHEBI:38290"/>
    </cofactor>
</comment>
<organism evidence="19 20">
    <name type="scientific">Caenorhabditis japonica</name>
    <dbReference type="NCBI Taxonomy" id="281687"/>
    <lineage>
        <taxon>Eukaryota</taxon>
        <taxon>Metazoa</taxon>
        <taxon>Ecdysozoa</taxon>
        <taxon>Nematoda</taxon>
        <taxon>Chromadorea</taxon>
        <taxon>Rhabditida</taxon>
        <taxon>Rhabditina</taxon>
        <taxon>Rhabditomorpha</taxon>
        <taxon>Rhabditoidea</taxon>
        <taxon>Rhabditidae</taxon>
        <taxon>Peloderinae</taxon>
        <taxon>Caenorhabditis</taxon>
    </lineage>
</organism>
<dbReference type="EC" id="1.14.11.8" evidence="5"/>
<keyword evidence="10" id="KW-0560">Oxidoreductase</keyword>
<comment type="cofactor">
    <cofactor evidence="1">
        <name>Fe(2+)</name>
        <dbReference type="ChEBI" id="CHEBI:29033"/>
    </cofactor>
</comment>
<evidence type="ECO:0000259" key="18">
    <source>
        <dbReference type="Pfam" id="PF06155"/>
    </source>
</evidence>
<dbReference type="Pfam" id="PF02668">
    <property type="entry name" value="TauD"/>
    <property type="match status" value="1"/>
</dbReference>
<proteinExistence type="inferred from homology"/>
<dbReference type="InterPro" id="IPR012776">
    <property type="entry name" value="Trimethyllysine_dOase"/>
</dbReference>
<dbReference type="EnsemblMetazoa" id="CJA14836.1">
    <property type="protein sequence ID" value="CJA14836.1"/>
    <property type="gene ID" value="WBGene00134040"/>
</dbReference>
<keyword evidence="9" id="KW-0223">Dioxygenase</keyword>
<dbReference type="NCBIfam" id="TIGR02410">
    <property type="entry name" value="carnitine_TMLD"/>
    <property type="match status" value="1"/>
</dbReference>
<evidence type="ECO:0000256" key="3">
    <source>
        <dbReference type="ARBA" id="ARBA00005022"/>
    </source>
</evidence>
<evidence type="ECO:0000256" key="15">
    <source>
        <dbReference type="ARBA" id="ARBA00046008"/>
    </source>
</evidence>
<dbReference type="Gene3D" id="3.60.130.10">
    <property type="entry name" value="Clavaminate synthase-like"/>
    <property type="match status" value="1"/>
</dbReference>
<dbReference type="InterPro" id="IPR042098">
    <property type="entry name" value="TauD-like_sf"/>
</dbReference>
<evidence type="ECO:0000256" key="5">
    <source>
        <dbReference type="ARBA" id="ARBA00012267"/>
    </source>
</evidence>
<comment type="pathway">
    <text evidence="3">Amine and polyamine biosynthesis; carnitine biosynthesis.</text>
</comment>
<keyword evidence="7" id="KW-0479">Metal-binding</keyword>
<evidence type="ECO:0000256" key="10">
    <source>
        <dbReference type="ARBA" id="ARBA00023002"/>
    </source>
</evidence>
<evidence type="ECO:0000256" key="16">
    <source>
        <dbReference type="ARBA" id="ARBA00049334"/>
    </source>
</evidence>
<dbReference type="Pfam" id="PF06155">
    <property type="entry name" value="GBBH-like_N"/>
    <property type="match status" value="1"/>
</dbReference>
<evidence type="ECO:0000313" key="19">
    <source>
        <dbReference type="EnsemblMetazoa" id="CJA14836.1"/>
    </source>
</evidence>
<dbReference type="InterPro" id="IPR050411">
    <property type="entry name" value="AlphaKG_dependent_hydroxylases"/>
</dbReference>
<evidence type="ECO:0000256" key="11">
    <source>
        <dbReference type="ARBA" id="ARBA00023004"/>
    </source>
</evidence>